<feature type="region of interest" description="Disordered" evidence="1">
    <location>
        <begin position="149"/>
        <end position="196"/>
    </location>
</feature>
<dbReference type="Proteomes" id="UP000001307">
    <property type="component" value="Unassembled WGS sequence"/>
</dbReference>
<name>E4X4Y1_OIKDI</name>
<dbReference type="OrthoDB" id="10312129at2759"/>
<accession>E4X4Y1</accession>
<evidence type="ECO:0000256" key="1">
    <source>
        <dbReference type="SAM" id="MobiDB-lite"/>
    </source>
</evidence>
<dbReference type="EMBL" id="FN653025">
    <property type="protein sequence ID" value="CBY18350.1"/>
    <property type="molecule type" value="Genomic_DNA"/>
</dbReference>
<sequence>MKNENGPRRRSIKETVKKKKCAKEIVGAEDKSSIVNFYMDLCHREEDLLEMMDQNDSSKKELDINSFGKQGENYRLLRELPLHSSHEMDNPYDYSKITDVKELKERMEAAVPKMVVEISKRLSKLKWMPQEEECYTEFGPWKRPSNFDPPVVLIPKKRRPKPNPRNAGSANRTRNYSESKPKNRTASAKIPHSNEKQKVIPDITQHKQFSAPVDPIELKKRLADLLMQRSSKGEQHTMPLNRIIMKPLNMKKLICNNERLQLTPGRINSPRIQVSKQSPRQSQASKEVHSKLRMGQNKYRILGSLTRKTL</sequence>
<protein>
    <submittedName>
        <fullName evidence="2">Uncharacterized protein</fullName>
    </submittedName>
</protein>
<reference evidence="2" key="1">
    <citation type="journal article" date="2010" name="Science">
        <title>Plasticity of animal genome architecture unmasked by rapid evolution of a pelagic tunicate.</title>
        <authorList>
            <person name="Denoeud F."/>
            <person name="Henriet S."/>
            <person name="Mungpakdee S."/>
            <person name="Aury J.M."/>
            <person name="Da Silva C."/>
            <person name="Brinkmann H."/>
            <person name="Mikhaleva J."/>
            <person name="Olsen L.C."/>
            <person name="Jubin C."/>
            <person name="Canestro C."/>
            <person name="Bouquet J.M."/>
            <person name="Danks G."/>
            <person name="Poulain J."/>
            <person name="Campsteijn C."/>
            <person name="Adamski M."/>
            <person name="Cross I."/>
            <person name="Yadetie F."/>
            <person name="Muffato M."/>
            <person name="Louis A."/>
            <person name="Butcher S."/>
            <person name="Tsagkogeorga G."/>
            <person name="Konrad A."/>
            <person name="Singh S."/>
            <person name="Jensen M.F."/>
            <person name="Cong E.H."/>
            <person name="Eikeseth-Otteraa H."/>
            <person name="Noel B."/>
            <person name="Anthouard V."/>
            <person name="Porcel B.M."/>
            <person name="Kachouri-Lafond R."/>
            <person name="Nishino A."/>
            <person name="Ugolini M."/>
            <person name="Chourrout P."/>
            <person name="Nishida H."/>
            <person name="Aasland R."/>
            <person name="Huzurbazar S."/>
            <person name="Westhof E."/>
            <person name="Delsuc F."/>
            <person name="Lehrach H."/>
            <person name="Reinhardt R."/>
            <person name="Weissenbach J."/>
            <person name="Roy S.W."/>
            <person name="Artiguenave F."/>
            <person name="Postlethwait J.H."/>
            <person name="Manak J.R."/>
            <person name="Thompson E.M."/>
            <person name="Jaillon O."/>
            <person name="Du Pasquier L."/>
            <person name="Boudinot P."/>
            <person name="Liberles D.A."/>
            <person name="Volff J.N."/>
            <person name="Philippe H."/>
            <person name="Lenhard B."/>
            <person name="Roest Crollius H."/>
            <person name="Wincker P."/>
            <person name="Chourrout D."/>
        </authorList>
    </citation>
    <scope>NUCLEOTIDE SEQUENCE [LARGE SCALE GENOMIC DNA]</scope>
</reference>
<proteinExistence type="predicted"/>
<evidence type="ECO:0000313" key="2">
    <source>
        <dbReference type="EMBL" id="CBY18350.1"/>
    </source>
</evidence>
<dbReference type="AlphaFoldDB" id="E4X4Y1"/>
<organism evidence="2">
    <name type="scientific">Oikopleura dioica</name>
    <name type="common">Tunicate</name>
    <dbReference type="NCBI Taxonomy" id="34765"/>
    <lineage>
        <taxon>Eukaryota</taxon>
        <taxon>Metazoa</taxon>
        <taxon>Chordata</taxon>
        <taxon>Tunicata</taxon>
        <taxon>Appendicularia</taxon>
        <taxon>Copelata</taxon>
        <taxon>Oikopleuridae</taxon>
        <taxon>Oikopleura</taxon>
    </lineage>
</organism>
<evidence type="ECO:0000313" key="3">
    <source>
        <dbReference type="Proteomes" id="UP000001307"/>
    </source>
</evidence>
<keyword evidence="3" id="KW-1185">Reference proteome</keyword>
<dbReference type="InParanoid" id="E4X4Y1"/>
<feature type="region of interest" description="Disordered" evidence="1">
    <location>
        <begin position="268"/>
        <end position="291"/>
    </location>
</feature>
<feature type="compositionally biased region" description="Polar residues" evidence="1">
    <location>
        <begin position="270"/>
        <end position="285"/>
    </location>
</feature>
<gene>
    <name evidence="2" type="ORF">GSOID_T00002205001</name>
</gene>